<dbReference type="EMBL" id="JACMSC010000006">
    <property type="protein sequence ID" value="KAG6519146.1"/>
    <property type="molecule type" value="Genomic_DNA"/>
</dbReference>
<feature type="compositionally biased region" description="Low complexity" evidence="1">
    <location>
        <begin position="28"/>
        <end position="38"/>
    </location>
</feature>
<dbReference type="Proteomes" id="UP000734854">
    <property type="component" value="Unassembled WGS sequence"/>
</dbReference>
<name>A0A8J5H1R8_ZINOF</name>
<dbReference type="PANTHER" id="PTHR31865">
    <property type="entry name" value="OSJNBA0071G03.3 PROTEIN"/>
    <property type="match status" value="1"/>
</dbReference>
<comment type="caution">
    <text evidence="2">The sequence shown here is derived from an EMBL/GenBank/DDBJ whole genome shotgun (WGS) entry which is preliminary data.</text>
</comment>
<protein>
    <submittedName>
        <fullName evidence="2">Uncharacterized protein</fullName>
    </submittedName>
</protein>
<proteinExistence type="predicted"/>
<feature type="region of interest" description="Disordered" evidence="1">
    <location>
        <begin position="28"/>
        <end position="51"/>
    </location>
</feature>
<accession>A0A8J5H1R8</accession>
<evidence type="ECO:0000256" key="1">
    <source>
        <dbReference type="SAM" id="MobiDB-lite"/>
    </source>
</evidence>
<organism evidence="2 3">
    <name type="scientific">Zingiber officinale</name>
    <name type="common">Ginger</name>
    <name type="synonym">Amomum zingiber</name>
    <dbReference type="NCBI Taxonomy" id="94328"/>
    <lineage>
        <taxon>Eukaryota</taxon>
        <taxon>Viridiplantae</taxon>
        <taxon>Streptophyta</taxon>
        <taxon>Embryophyta</taxon>
        <taxon>Tracheophyta</taxon>
        <taxon>Spermatophyta</taxon>
        <taxon>Magnoliopsida</taxon>
        <taxon>Liliopsida</taxon>
        <taxon>Zingiberales</taxon>
        <taxon>Zingiberaceae</taxon>
        <taxon>Zingiber</taxon>
    </lineage>
</organism>
<gene>
    <name evidence="2" type="ORF">ZIOFF_022635</name>
</gene>
<evidence type="ECO:0000313" key="2">
    <source>
        <dbReference type="EMBL" id="KAG6519146.1"/>
    </source>
</evidence>
<evidence type="ECO:0000313" key="3">
    <source>
        <dbReference type="Proteomes" id="UP000734854"/>
    </source>
</evidence>
<sequence>MLFYHVDNIKWKSPDLFSSVNAATTAAAASAHLRPSPSRGEEREEEAADPTPIFGDLSPMGLLKMRSWSPDSDREEAWLRRQAIHRSRRGRLRSVTDEDLDELRGCIDLGFGFDCVSAADPAPARKLSETLPALDLYYAVLRGSSSAAASPASAYTESSSASPDVDGSVPVPFSLFSPGETAEERKGRLKQWAQVVACTVRQRR</sequence>
<dbReference type="Pfam" id="PF07939">
    <property type="entry name" value="DUF1685"/>
    <property type="match status" value="1"/>
</dbReference>
<feature type="region of interest" description="Disordered" evidence="1">
    <location>
        <begin position="155"/>
        <end position="177"/>
    </location>
</feature>
<dbReference type="AlphaFoldDB" id="A0A8J5H1R8"/>
<dbReference type="PANTHER" id="PTHR31865:SF1">
    <property type="entry name" value="INSERTASE, PUTATIVE (DUF1685)-RELATED"/>
    <property type="match status" value="1"/>
</dbReference>
<keyword evidence="3" id="KW-1185">Reference proteome</keyword>
<dbReference type="OrthoDB" id="641808at2759"/>
<dbReference type="InterPro" id="IPR012881">
    <property type="entry name" value="DUF1685"/>
</dbReference>
<reference evidence="2 3" key="1">
    <citation type="submission" date="2020-08" db="EMBL/GenBank/DDBJ databases">
        <title>Plant Genome Project.</title>
        <authorList>
            <person name="Zhang R.-G."/>
        </authorList>
    </citation>
    <scope>NUCLEOTIDE SEQUENCE [LARGE SCALE GENOMIC DNA]</scope>
    <source>
        <tissue evidence="2">Rhizome</tissue>
    </source>
</reference>